<dbReference type="STRING" id="1314800.A0A1B7MSF5"/>
<accession>A0A1B7MSF5</accession>
<evidence type="ECO:0000313" key="2">
    <source>
        <dbReference type="Proteomes" id="UP000092154"/>
    </source>
</evidence>
<keyword evidence="2" id="KW-1185">Reference proteome</keyword>
<gene>
    <name evidence="1" type="ORF">K503DRAFT_785046</name>
</gene>
<dbReference type="OrthoDB" id="66881at2759"/>
<protein>
    <submittedName>
        <fullName evidence="1">Uncharacterized protein</fullName>
    </submittedName>
</protein>
<dbReference type="Proteomes" id="UP000092154">
    <property type="component" value="Unassembled WGS sequence"/>
</dbReference>
<organism evidence="1 2">
    <name type="scientific">Rhizopogon vinicolor AM-OR11-026</name>
    <dbReference type="NCBI Taxonomy" id="1314800"/>
    <lineage>
        <taxon>Eukaryota</taxon>
        <taxon>Fungi</taxon>
        <taxon>Dikarya</taxon>
        <taxon>Basidiomycota</taxon>
        <taxon>Agaricomycotina</taxon>
        <taxon>Agaricomycetes</taxon>
        <taxon>Agaricomycetidae</taxon>
        <taxon>Boletales</taxon>
        <taxon>Suillineae</taxon>
        <taxon>Rhizopogonaceae</taxon>
        <taxon>Rhizopogon</taxon>
    </lineage>
</organism>
<dbReference type="Gene3D" id="3.50.50.60">
    <property type="entry name" value="FAD/NAD(P)-binding domain"/>
    <property type="match status" value="1"/>
</dbReference>
<dbReference type="InterPro" id="IPR036188">
    <property type="entry name" value="FAD/NAD-bd_sf"/>
</dbReference>
<dbReference type="FunCoup" id="A0A1B7MSF5">
    <property type="interactions" value="30"/>
</dbReference>
<dbReference type="EMBL" id="KV448495">
    <property type="protein sequence ID" value="OAX35500.1"/>
    <property type="molecule type" value="Genomic_DNA"/>
</dbReference>
<dbReference type="InParanoid" id="A0A1B7MSF5"/>
<sequence length="292" mass="33591">MTLQPKRVFIIGLSAKYSSSKDMISAASGAASSSAHELIQSTSAYLKAFALSFIESGHIRLSHEVIGVEEIDSDGCMVRMKYWNKGGGTVLEETWDAVDITTMWFDNPFLSDIQARAHDSYIGIQINSSSHHIHIITRPSYPRHGLHNSLQHQNQHQRQEQDHRIPLGQAFHLQILYAQNPTRVFIDAIIPFFLANLMSTWLTLAWPETIPVFRTSEETLVYERKRLDALARQRTRPEFDRVLAKWDDAQDVRRWVMYAAKLDSLYVQDRRRFGREVKGCWGIEKASTSMRE</sequence>
<dbReference type="AlphaFoldDB" id="A0A1B7MSF5"/>
<evidence type="ECO:0000313" key="1">
    <source>
        <dbReference type="EMBL" id="OAX35500.1"/>
    </source>
</evidence>
<reference evidence="1 2" key="1">
    <citation type="submission" date="2016-06" db="EMBL/GenBank/DDBJ databases">
        <title>Comparative genomics of the ectomycorrhizal sister species Rhizopogon vinicolor and Rhizopogon vesiculosus (Basidiomycota: Boletales) reveals a divergence of the mating type B locus.</title>
        <authorList>
            <consortium name="DOE Joint Genome Institute"/>
            <person name="Mujic A.B."/>
            <person name="Kuo A."/>
            <person name="Tritt A."/>
            <person name="Lipzen A."/>
            <person name="Chen C."/>
            <person name="Johnson J."/>
            <person name="Sharma A."/>
            <person name="Barry K."/>
            <person name="Grigoriev I.V."/>
            <person name="Spatafora J.W."/>
        </authorList>
    </citation>
    <scope>NUCLEOTIDE SEQUENCE [LARGE SCALE GENOMIC DNA]</scope>
    <source>
        <strain evidence="1 2">AM-OR11-026</strain>
    </source>
</reference>
<name>A0A1B7MSF5_9AGAM</name>
<proteinExistence type="predicted"/>